<evidence type="ECO:0000313" key="1">
    <source>
        <dbReference type="EMBL" id="KAE9396320.1"/>
    </source>
</evidence>
<organism evidence="1 2">
    <name type="scientific">Gymnopus androsaceus JB14</name>
    <dbReference type="NCBI Taxonomy" id="1447944"/>
    <lineage>
        <taxon>Eukaryota</taxon>
        <taxon>Fungi</taxon>
        <taxon>Dikarya</taxon>
        <taxon>Basidiomycota</taxon>
        <taxon>Agaricomycotina</taxon>
        <taxon>Agaricomycetes</taxon>
        <taxon>Agaricomycetidae</taxon>
        <taxon>Agaricales</taxon>
        <taxon>Marasmiineae</taxon>
        <taxon>Omphalotaceae</taxon>
        <taxon>Gymnopus</taxon>
    </lineage>
</organism>
<name>A0A6A4HES3_9AGAR</name>
<dbReference type="Proteomes" id="UP000799118">
    <property type="component" value="Unassembled WGS sequence"/>
</dbReference>
<dbReference type="EMBL" id="ML769515">
    <property type="protein sequence ID" value="KAE9396320.1"/>
    <property type="molecule type" value="Genomic_DNA"/>
</dbReference>
<dbReference type="AlphaFoldDB" id="A0A6A4HES3"/>
<evidence type="ECO:0000313" key="2">
    <source>
        <dbReference type="Proteomes" id="UP000799118"/>
    </source>
</evidence>
<reference evidence="1" key="1">
    <citation type="journal article" date="2019" name="Environ. Microbiol.">
        <title>Fungal ecological strategies reflected in gene transcription - a case study of two litter decomposers.</title>
        <authorList>
            <person name="Barbi F."/>
            <person name="Kohler A."/>
            <person name="Barry K."/>
            <person name="Baskaran P."/>
            <person name="Daum C."/>
            <person name="Fauchery L."/>
            <person name="Ihrmark K."/>
            <person name="Kuo A."/>
            <person name="LaButti K."/>
            <person name="Lipzen A."/>
            <person name="Morin E."/>
            <person name="Grigoriev I.V."/>
            <person name="Henrissat B."/>
            <person name="Lindahl B."/>
            <person name="Martin F."/>
        </authorList>
    </citation>
    <scope>NUCLEOTIDE SEQUENCE</scope>
    <source>
        <strain evidence="1">JB14</strain>
    </source>
</reference>
<proteinExistence type="predicted"/>
<protein>
    <submittedName>
        <fullName evidence="1">Uncharacterized protein</fullName>
    </submittedName>
</protein>
<keyword evidence="2" id="KW-1185">Reference proteome</keyword>
<sequence>MSAIILYEHSANPVQLPSCRYRVNIISAFLCPPLLCFSFSSPFRGIHWRFSLRFICLPSINQSFASCRSTRFIPLNAVNVLIWYCFHIMDNDDRPQRVRSLSHGERHVTELLINPGLQNFFMSPHAISYDIGCVFHRHVTALLAYVERPLLSTHPGNLLCTTHRAQYCHLCSPAQADPHSHH</sequence>
<accession>A0A6A4HES3</accession>
<gene>
    <name evidence="1" type="ORF">BT96DRAFT_996815</name>
</gene>